<dbReference type="PROSITE" id="PS50893">
    <property type="entry name" value="ABC_TRANSPORTER_2"/>
    <property type="match status" value="1"/>
</dbReference>
<evidence type="ECO:0000256" key="5">
    <source>
        <dbReference type="ARBA" id="ARBA00022840"/>
    </source>
</evidence>
<organism evidence="9 10">
    <name type="scientific">Desulfomarina profundi</name>
    <dbReference type="NCBI Taxonomy" id="2772557"/>
    <lineage>
        <taxon>Bacteria</taxon>
        <taxon>Pseudomonadati</taxon>
        <taxon>Thermodesulfobacteriota</taxon>
        <taxon>Desulfobulbia</taxon>
        <taxon>Desulfobulbales</taxon>
        <taxon>Desulfobulbaceae</taxon>
        <taxon>Desulfomarina</taxon>
    </lineage>
</organism>
<reference evidence="9" key="1">
    <citation type="submission" date="2020-09" db="EMBL/GenBank/DDBJ databases">
        <title>Desulfogranum mesoprofundum gen. nov., sp. nov., a novel mesophilic, sulfate-reducing chemolithoautotroph isolated from a deep-sea hydrothermal vent chimney in the Suiyo Seamount.</title>
        <authorList>
            <person name="Hashimoto Y."/>
            <person name="Nakagawa S."/>
        </authorList>
    </citation>
    <scope>NUCLEOTIDE SEQUENCE</scope>
    <source>
        <strain evidence="9">KT2</strain>
    </source>
</reference>
<dbReference type="GO" id="GO:0044874">
    <property type="term" value="P:lipoprotein localization to outer membrane"/>
    <property type="evidence" value="ECO:0007669"/>
    <property type="project" value="UniProtKB-ARBA"/>
</dbReference>
<dbReference type="FunFam" id="3.40.50.300:FF:000230">
    <property type="entry name" value="Lipoprotein-releasing system ATP-binding protein LolD"/>
    <property type="match status" value="1"/>
</dbReference>
<gene>
    <name evidence="9" type="primary">lolD</name>
    <name evidence="9" type="ORF">DGMP_25630</name>
</gene>
<comment type="similarity">
    <text evidence="1">Belongs to the ABC transporter superfamily.</text>
</comment>
<sequence length="223" mass="25042">MGLFLAQDITKIYRSGNTKITVLNNLSINIERGEMTAITGASGSGKTTLLQILGTLARPTTGSLFFNGEDLTRKNQQELAEFRNRSLGFIFQFHHLLPDFTALENVLMPALIAGHDRKEMIPAARRLLERMELNHRLHHKISELSGGEQQRTALARALIMKPALVLADEPTGNLDSRSGNLVFNLFQDLCRERELATIIVTHNNDLADRMDRRLTLKEGILKE</sequence>
<keyword evidence="6" id="KW-1278">Translocase</keyword>
<feature type="domain" description="ABC transporter" evidence="8">
    <location>
        <begin position="4"/>
        <end position="223"/>
    </location>
</feature>
<proteinExistence type="inferred from homology"/>
<dbReference type="AlphaFoldDB" id="A0A8D5FJC1"/>
<keyword evidence="10" id="KW-1185">Reference proteome</keyword>
<evidence type="ECO:0000256" key="3">
    <source>
        <dbReference type="ARBA" id="ARBA00022475"/>
    </source>
</evidence>
<dbReference type="InterPro" id="IPR017911">
    <property type="entry name" value="MacB-like_ATP-bd"/>
</dbReference>
<keyword evidence="7" id="KW-0472">Membrane</keyword>
<protein>
    <submittedName>
        <fullName evidence="9">Lipoprotein-releasing system ATP-binding protein LolD</fullName>
    </submittedName>
</protein>
<evidence type="ECO:0000256" key="6">
    <source>
        <dbReference type="ARBA" id="ARBA00022967"/>
    </source>
</evidence>
<accession>A0A8D5FJC1</accession>
<evidence type="ECO:0000256" key="4">
    <source>
        <dbReference type="ARBA" id="ARBA00022741"/>
    </source>
</evidence>
<evidence type="ECO:0000256" key="2">
    <source>
        <dbReference type="ARBA" id="ARBA00022448"/>
    </source>
</evidence>
<dbReference type="InterPro" id="IPR003593">
    <property type="entry name" value="AAA+_ATPase"/>
</dbReference>
<evidence type="ECO:0000256" key="7">
    <source>
        <dbReference type="ARBA" id="ARBA00023136"/>
    </source>
</evidence>
<name>A0A8D5FJC1_9BACT</name>
<evidence type="ECO:0000313" key="10">
    <source>
        <dbReference type="Proteomes" id="UP000826725"/>
    </source>
</evidence>
<dbReference type="GO" id="GO:0016887">
    <property type="term" value="F:ATP hydrolysis activity"/>
    <property type="evidence" value="ECO:0007669"/>
    <property type="project" value="InterPro"/>
</dbReference>
<dbReference type="GO" id="GO:0005524">
    <property type="term" value="F:ATP binding"/>
    <property type="evidence" value="ECO:0007669"/>
    <property type="project" value="UniProtKB-KW"/>
</dbReference>
<dbReference type="SMART" id="SM00382">
    <property type="entry name" value="AAA"/>
    <property type="match status" value="1"/>
</dbReference>
<dbReference type="PANTHER" id="PTHR42798:SF2">
    <property type="entry name" value="ABC TRANSPORTER ATP-BINDING PROTEIN MG467-RELATED"/>
    <property type="match status" value="1"/>
</dbReference>
<evidence type="ECO:0000313" key="9">
    <source>
        <dbReference type="EMBL" id="BCL61870.1"/>
    </source>
</evidence>
<dbReference type="KEGG" id="dbk:DGMP_25630"/>
<keyword evidence="2" id="KW-0813">Transport</keyword>
<evidence type="ECO:0000259" key="8">
    <source>
        <dbReference type="PROSITE" id="PS50893"/>
    </source>
</evidence>
<dbReference type="EMBL" id="AP024086">
    <property type="protein sequence ID" value="BCL61870.1"/>
    <property type="molecule type" value="Genomic_DNA"/>
</dbReference>
<dbReference type="Proteomes" id="UP000826725">
    <property type="component" value="Chromosome"/>
</dbReference>
<dbReference type="InterPro" id="IPR003439">
    <property type="entry name" value="ABC_transporter-like_ATP-bd"/>
</dbReference>
<keyword evidence="9" id="KW-0449">Lipoprotein</keyword>
<evidence type="ECO:0000256" key="1">
    <source>
        <dbReference type="ARBA" id="ARBA00005417"/>
    </source>
</evidence>
<dbReference type="GO" id="GO:0089705">
    <property type="term" value="P:protein localization to outer membrane"/>
    <property type="evidence" value="ECO:0007669"/>
    <property type="project" value="UniProtKB-ARBA"/>
</dbReference>
<dbReference type="CDD" id="cd03255">
    <property type="entry name" value="ABC_MJ0796_LolCDE_FtsE"/>
    <property type="match status" value="1"/>
</dbReference>
<dbReference type="Pfam" id="PF00005">
    <property type="entry name" value="ABC_tran"/>
    <property type="match status" value="1"/>
</dbReference>
<dbReference type="PANTHER" id="PTHR42798">
    <property type="entry name" value="LIPOPROTEIN-RELEASING SYSTEM ATP-BINDING PROTEIN LOLD"/>
    <property type="match status" value="1"/>
</dbReference>
<keyword evidence="3" id="KW-1003">Cell membrane</keyword>
<keyword evidence="4" id="KW-0547">Nucleotide-binding</keyword>
<keyword evidence="5 9" id="KW-0067">ATP-binding</keyword>